<comment type="caution">
    <text evidence="2">The sequence shown here is derived from an EMBL/GenBank/DDBJ whole genome shotgun (WGS) entry which is preliminary data.</text>
</comment>
<evidence type="ECO:0000313" key="3">
    <source>
        <dbReference type="Proteomes" id="UP000626092"/>
    </source>
</evidence>
<dbReference type="PANTHER" id="PTHR31087:SF58">
    <property type="entry name" value="OS07G0230700 PROTEIN"/>
    <property type="match status" value="1"/>
</dbReference>
<dbReference type="Pfam" id="PF04525">
    <property type="entry name" value="LOR"/>
    <property type="match status" value="1"/>
</dbReference>
<evidence type="ECO:0000256" key="1">
    <source>
        <dbReference type="ARBA" id="ARBA00005437"/>
    </source>
</evidence>
<evidence type="ECO:0000313" key="2">
    <source>
        <dbReference type="EMBL" id="KAF7142591.1"/>
    </source>
</evidence>
<dbReference type="Proteomes" id="UP000626092">
    <property type="component" value="Unassembled WGS sequence"/>
</dbReference>
<dbReference type="InterPro" id="IPR007612">
    <property type="entry name" value="LOR"/>
</dbReference>
<dbReference type="EMBL" id="WJXA01000005">
    <property type="protein sequence ID" value="KAF7142591.1"/>
    <property type="molecule type" value="Genomic_DNA"/>
</dbReference>
<organism evidence="2 3">
    <name type="scientific">Rhododendron simsii</name>
    <name type="common">Sims's rhododendron</name>
    <dbReference type="NCBI Taxonomy" id="118357"/>
    <lineage>
        <taxon>Eukaryota</taxon>
        <taxon>Viridiplantae</taxon>
        <taxon>Streptophyta</taxon>
        <taxon>Embryophyta</taxon>
        <taxon>Tracheophyta</taxon>
        <taxon>Spermatophyta</taxon>
        <taxon>Magnoliopsida</taxon>
        <taxon>eudicotyledons</taxon>
        <taxon>Gunneridae</taxon>
        <taxon>Pentapetalae</taxon>
        <taxon>asterids</taxon>
        <taxon>Ericales</taxon>
        <taxon>Ericaceae</taxon>
        <taxon>Ericoideae</taxon>
        <taxon>Rhodoreae</taxon>
        <taxon>Rhododendron</taxon>
    </lineage>
</organism>
<dbReference type="AlphaFoldDB" id="A0A834GWV9"/>
<comment type="similarity">
    <text evidence="1">Belongs to the LOR family.</text>
</comment>
<protein>
    <submittedName>
        <fullName evidence="2">Uncharacterized protein</fullName>
    </submittedName>
</protein>
<keyword evidence="3" id="KW-1185">Reference proteome</keyword>
<dbReference type="PANTHER" id="PTHR31087">
    <property type="match status" value="1"/>
</dbReference>
<dbReference type="OrthoDB" id="97518at2759"/>
<dbReference type="SUPFAM" id="SSF54518">
    <property type="entry name" value="Tubby C-terminal domain-like"/>
    <property type="match status" value="1"/>
</dbReference>
<sequence>MAQSSNTSSVNPEEIIGSEFFARQRVDLTKNNGGFTATNVNGKVMFNFTFNDPHIFLNAARKPLVTLKHETSTARWQVFRGDKTQLNKLLFSVVESTHDVFLAKSKVCDFKIQGEWVDQSLTISPMHGNPPRMIAQMHRNYGNKKDIITVHPNEDYPAVDCAFIVALVVVLEKI</sequence>
<name>A0A834GWV9_RHOSS</name>
<dbReference type="InterPro" id="IPR025659">
    <property type="entry name" value="Tubby-like_C"/>
</dbReference>
<dbReference type="Gene3D" id="2.40.160.200">
    <property type="entry name" value="LURP1-related"/>
    <property type="match status" value="1"/>
</dbReference>
<proteinExistence type="inferred from homology"/>
<gene>
    <name evidence="2" type="ORF">RHSIM_Rhsim05G0218400</name>
</gene>
<accession>A0A834GWV9</accession>
<dbReference type="InterPro" id="IPR038595">
    <property type="entry name" value="LOR_sf"/>
</dbReference>
<reference evidence="2" key="1">
    <citation type="submission" date="2019-11" db="EMBL/GenBank/DDBJ databases">
        <authorList>
            <person name="Liu Y."/>
            <person name="Hou J."/>
            <person name="Li T.-Q."/>
            <person name="Guan C.-H."/>
            <person name="Wu X."/>
            <person name="Wu H.-Z."/>
            <person name="Ling F."/>
            <person name="Zhang R."/>
            <person name="Shi X.-G."/>
            <person name="Ren J.-P."/>
            <person name="Chen E.-F."/>
            <person name="Sun J.-M."/>
        </authorList>
    </citation>
    <scope>NUCLEOTIDE SEQUENCE</scope>
    <source>
        <strain evidence="2">Adult_tree_wgs_1</strain>
        <tissue evidence="2">Leaves</tissue>
    </source>
</reference>